<gene>
    <name evidence="2" type="ORF">PCAL00307_LOCUS21860</name>
    <name evidence="3" type="ORF">PECAL_5P08340</name>
</gene>
<dbReference type="EMBL" id="CAKKNE010000005">
    <property type="protein sequence ID" value="CAH0376267.1"/>
    <property type="molecule type" value="Genomic_DNA"/>
</dbReference>
<proteinExistence type="predicted"/>
<reference evidence="2" key="1">
    <citation type="submission" date="2021-01" db="EMBL/GenBank/DDBJ databases">
        <authorList>
            <person name="Corre E."/>
            <person name="Pelletier E."/>
            <person name="Niang G."/>
            <person name="Scheremetjew M."/>
            <person name="Finn R."/>
            <person name="Kale V."/>
            <person name="Holt S."/>
            <person name="Cochrane G."/>
            <person name="Meng A."/>
            <person name="Brown T."/>
            <person name="Cohen L."/>
        </authorList>
    </citation>
    <scope>NUCLEOTIDE SEQUENCE</scope>
    <source>
        <strain evidence="2">CCMP1756</strain>
    </source>
</reference>
<dbReference type="Proteomes" id="UP000789595">
    <property type="component" value="Unassembled WGS sequence"/>
</dbReference>
<protein>
    <submittedName>
        <fullName evidence="2">Uncharacterized protein</fullName>
    </submittedName>
</protein>
<dbReference type="AlphaFoldDB" id="A0A7S4A7P4"/>
<evidence type="ECO:0000313" key="3">
    <source>
        <dbReference type="EMBL" id="CAH0376267.1"/>
    </source>
</evidence>
<evidence type="ECO:0000313" key="4">
    <source>
        <dbReference type="Proteomes" id="UP000789595"/>
    </source>
</evidence>
<accession>A0A7S4A7P4</accession>
<reference evidence="3" key="2">
    <citation type="submission" date="2021-11" db="EMBL/GenBank/DDBJ databases">
        <authorList>
            <consortium name="Genoscope - CEA"/>
            <person name="William W."/>
        </authorList>
    </citation>
    <scope>NUCLEOTIDE SEQUENCE</scope>
</reference>
<organism evidence="2">
    <name type="scientific">Pelagomonas calceolata</name>
    <dbReference type="NCBI Taxonomy" id="35677"/>
    <lineage>
        <taxon>Eukaryota</taxon>
        <taxon>Sar</taxon>
        <taxon>Stramenopiles</taxon>
        <taxon>Ochrophyta</taxon>
        <taxon>Pelagophyceae</taxon>
        <taxon>Pelagomonadales</taxon>
        <taxon>Pelagomonadaceae</taxon>
        <taxon>Pelagomonas</taxon>
    </lineage>
</organism>
<dbReference type="EMBL" id="HBIW01025377">
    <property type="protein sequence ID" value="CAE0706409.1"/>
    <property type="molecule type" value="Transcribed_RNA"/>
</dbReference>
<evidence type="ECO:0000313" key="2">
    <source>
        <dbReference type="EMBL" id="CAE0706409.1"/>
    </source>
</evidence>
<evidence type="ECO:0000256" key="1">
    <source>
        <dbReference type="SAM" id="MobiDB-lite"/>
    </source>
</evidence>
<sequence length="359" mass="40207">MDIAALETYVRDLDVSNCSKPELRRLLAAASSIAARGRAEIEARPCTFPARLAPLVTQWLPLSDVGAALSCSGQWRDTSEWAFQLVAARIGLAHERGVSWRENVKHRLRWIGEAREPGSVEVELARALSWTTGGALTCTAPGYGSGDTYFVGSGFRMPEQGARTVEWRVHMTRDATTNPIDACGFALLDSTRSQILLSYHWNSDGQLYEGDQYQTPWMRERRVHDADDEDNPDIFGTDATLQITVDPTWHQNRRGGSDQVVNTLVIFGYLYLVESDGSLTGLSAFNYNVERYYYSNQLDDFFRRCGVHNQWDGENVCDLCVVPFVRLFEDSTATLSRVPAGPEAAGSNESRRVSVIRHW</sequence>
<feature type="region of interest" description="Disordered" evidence="1">
    <location>
        <begin position="339"/>
        <end position="359"/>
    </location>
</feature>
<keyword evidence="4" id="KW-1185">Reference proteome</keyword>
<name>A0A7S4A7P4_9STRA</name>